<organism evidence="1 2">
    <name type="scientific">Trichonephila clavata</name>
    <name type="common">Joro spider</name>
    <name type="synonym">Nephila clavata</name>
    <dbReference type="NCBI Taxonomy" id="2740835"/>
    <lineage>
        <taxon>Eukaryota</taxon>
        <taxon>Metazoa</taxon>
        <taxon>Ecdysozoa</taxon>
        <taxon>Arthropoda</taxon>
        <taxon>Chelicerata</taxon>
        <taxon>Arachnida</taxon>
        <taxon>Araneae</taxon>
        <taxon>Araneomorphae</taxon>
        <taxon>Entelegynae</taxon>
        <taxon>Araneoidea</taxon>
        <taxon>Nephilidae</taxon>
        <taxon>Trichonephila</taxon>
    </lineage>
</organism>
<protein>
    <submittedName>
        <fullName evidence="1">Uncharacterized protein</fullName>
    </submittedName>
</protein>
<dbReference type="Proteomes" id="UP000887116">
    <property type="component" value="Unassembled WGS sequence"/>
</dbReference>
<accession>A0A8X6FP59</accession>
<comment type="caution">
    <text evidence="1">The sequence shown here is derived from an EMBL/GenBank/DDBJ whole genome shotgun (WGS) entry which is preliminary data.</text>
</comment>
<evidence type="ECO:0000313" key="1">
    <source>
        <dbReference type="EMBL" id="GFQ85702.1"/>
    </source>
</evidence>
<name>A0A8X6FP59_TRICU</name>
<dbReference type="AlphaFoldDB" id="A0A8X6FP59"/>
<proteinExistence type="predicted"/>
<dbReference type="EMBL" id="BMAO01003099">
    <property type="protein sequence ID" value="GFQ85702.1"/>
    <property type="molecule type" value="Genomic_DNA"/>
</dbReference>
<evidence type="ECO:0000313" key="2">
    <source>
        <dbReference type="Proteomes" id="UP000887116"/>
    </source>
</evidence>
<gene>
    <name evidence="1" type="ORF">TNCT_394401</name>
</gene>
<keyword evidence="2" id="KW-1185">Reference proteome</keyword>
<reference evidence="1" key="1">
    <citation type="submission" date="2020-07" db="EMBL/GenBank/DDBJ databases">
        <title>Multicomponent nature underlies the extraordinary mechanical properties of spider dragline silk.</title>
        <authorList>
            <person name="Kono N."/>
            <person name="Nakamura H."/>
            <person name="Mori M."/>
            <person name="Yoshida Y."/>
            <person name="Ohtoshi R."/>
            <person name="Malay A.D."/>
            <person name="Moran D.A.P."/>
            <person name="Tomita M."/>
            <person name="Numata K."/>
            <person name="Arakawa K."/>
        </authorList>
    </citation>
    <scope>NUCLEOTIDE SEQUENCE</scope>
</reference>
<sequence>MECIVVIDKSCCYHCTPQFKKRTCNANKHLHEANRVTRIARNVMCSVFPTAMVYSSFPAPRWPCQLNTILQYSDDSTKSIQKQIERPFHIKRDSSPFANAYSR</sequence>